<evidence type="ECO:0000256" key="2">
    <source>
        <dbReference type="SAM" id="Phobius"/>
    </source>
</evidence>
<dbReference type="RefSeq" id="WP_227424049.1">
    <property type="nucleotide sequence ID" value="NZ_CP071868.1"/>
</dbReference>
<keyword evidence="2" id="KW-0812">Transmembrane</keyword>
<organism evidence="3 4">
    <name type="scientific">Pengzhenrongella sicca</name>
    <dbReference type="NCBI Taxonomy" id="2819238"/>
    <lineage>
        <taxon>Bacteria</taxon>
        <taxon>Bacillati</taxon>
        <taxon>Actinomycetota</taxon>
        <taxon>Actinomycetes</taxon>
        <taxon>Micrococcales</taxon>
        <taxon>Pengzhenrongella</taxon>
    </lineage>
</organism>
<keyword evidence="4" id="KW-1185">Reference proteome</keyword>
<evidence type="ECO:0008006" key="5">
    <source>
        <dbReference type="Google" id="ProtNLM"/>
    </source>
</evidence>
<protein>
    <recommendedName>
        <fullName evidence="5">DUF2510 domain-containing protein</fullName>
    </recommendedName>
</protein>
<feature type="region of interest" description="Disordered" evidence="1">
    <location>
        <begin position="1"/>
        <end position="78"/>
    </location>
</feature>
<accession>A0A8A4ZFG5</accession>
<gene>
    <name evidence="3" type="ORF">J4E96_01495</name>
</gene>
<dbReference type="EMBL" id="CP071868">
    <property type="protein sequence ID" value="QTE29749.1"/>
    <property type="molecule type" value="Genomic_DNA"/>
</dbReference>
<feature type="transmembrane region" description="Helical" evidence="2">
    <location>
        <begin position="133"/>
        <end position="153"/>
    </location>
</feature>
<feature type="compositionally biased region" description="Gly residues" evidence="1">
    <location>
        <begin position="1"/>
        <end position="13"/>
    </location>
</feature>
<dbReference type="Proteomes" id="UP000663937">
    <property type="component" value="Chromosome"/>
</dbReference>
<reference evidence="3" key="1">
    <citation type="submission" date="2021-03" db="EMBL/GenBank/DDBJ databases">
        <title>Pengzhenrongella sicca gen. nov., sp. nov., a new member of suborder Micrococcineae isolated from High-Arctic tundra soil.</title>
        <authorList>
            <person name="Peng F."/>
        </authorList>
    </citation>
    <scope>NUCLEOTIDE SEQUENCE</scope>
    <source>
        <strain evidence="3">LRZ-2</strain>
    </source>
</reference>
<sequence>MPGGPDRGAGAPSGAGRPDVSSPAAGWYPVPDGAGTAWWTGRAWSDGSQDRPAPSADSSTRPALAVSAEPSHLSDDDVTGAVNRPARAAFLLGIAALVVNPFLLTGIAGVVAACIGLQRASLMGQHGFAPVGRLQAVVGLCLAVLGTVVSVAFKNSMF</sequence>
<evidence type="ECO:0000313" key="4">
    <source>
        <dbReference type="Proteomes" id="UP000663937"/>
    </source>
</evidence>
<evidence type="ECO:0000256" key="1">
    <source>
        <dbReference type="SAM" id="MobiDB-lite"/>
    </source>
</evidence>
<dbReference type="AlphaFoldDB" id="A0A8A4ZFG5"/>
<proteinExistence type="predicted"/>
<keyword evidence="2" id="KW-0472">Membrane</keyword>
<keyword evidence="2" id="KW-1133">Transmembrane helix</keyword>
<evidence type="ECO:0000313" key="3">
    <source>
        <dbReference type="EMBL" id="QTE29749.1"/>
    </source>
</evidence>
<dbReference type="KEGG" id="psic:J4E96_01495"/>
<name>A0A8A4ZFG5_9MICO</name>
<feature type="transmembrane region" description="Helical" evidence="2">
    <location>
        <begin position="89"/>
        <end position="113"/>
    </location>
</feature>